<evidence type="ECO:0000256" key="1">
    <source>
        <dbReference type="PROSITE-ProRule" id="PRU00182"/>
    </source>
</evidence>
<dbReference type="InterPro" id="IPR014330">
    <property type="entry name" value="RNA-bd_S4-rel_YaaA"/>
</dbReference>
<proteinExistence type="predicted"/>
<accession>A0ABW6KIR2</accession>
<reference evidence="2 3" key="1">
    <citation type="submission" date="2024-08" db="EMBL/GenBank/DDBJ databases">
        <title>Two novel Cytobacillus novel species.</title>
        <authorList>
            <person name="Liu G."/>
        </authorList>
    </citation>
    <scope>NUCLEOTIDE SEQUENCE [LARGE SCALE GENOMIC DNA]</scope>
    <source>
        <strain evidence="2 3">FJAT-54145</strain>
    </source>
</reference>
<dbReference type="EMBL" id="JBIACK010000024">
    <property type="protein sequence ID" value="MFE8704071.1"/>
    <property type="molecule type" value="Genomic_DNA"/>
</dbReference>
<dbReference type="InterPro" id="IPR036986">
    <property type="entry name" value="S4_RNA-bd_sf"/>
</dbReference>
<dbReference type="NCBIfam" id="TIGR02988">
    <property type="entry name" value="YaaA_near_RecF"/>
    <property type="match status" value="1"/>
</dbReference>
<dbReference type="RefSeq" id="WP_389365128.1">
    <property type="nucleotide sequence ID" value="NZ_JBIACK010000024.1"/>
</dbReference>
<keyword evidence="3" id="KW-1185">Reference proteome</keyword>
<dbReference type="Proteomes" id="UP001601059">
    <property type="component" value="Unassembled WGS sequence"/>
</dbReference>
<dbReference type="SUPFAM" id="SSF55174">
    <property type="entry name" value="Alpha-L RNA-binding motif"/>
    <property type="match status" value="1"/>
</dbReference>
<dbReference type="Pfam" id="PF13275">
    <property type="entry name" value="S4_2"/>
    <property type="match status" value="1"/>
</dbReference>
<dbReference type="PROSITE" id="PS50889">
    <property type="entry name" value="S4"/>
    <property type="match status" value="1"/>
</dbReference>
<keyword evidence="1" id="KW-0694">RNA-binding</keyword>
<organism evidence="2 3">
    <name type="scientific">Cytobacillus spartinae</name>
    <dbReference type="NCBI Taxonomy" id="3299023"/>
    <lineage>
        <taxon>Bacteria</taxon>
        <taxon>Bacillati</taxon>
        <taxon>Bacillota</taxon>
        <taxon>Bacilli</taxon>
        <taxon>Bacillales</taxon>
        <taxon>Bacillaceae</taxon>
        <taxon>Cytobacillus</taxon>
    </lineage>
</organism>
<evidence type="ECO:0000313" key="3">
    <source>
        <dbReference type="Proteomes" id="UP001601059"/>
    </source>
</evidence>
<sequence length="71" mass="8204">MNQEIKIDTEYITLGQFLKLANIIDSGGMAKWFLSEHEIFINGELDQRRGRKLRSGDIINIPNFGYFVITN</sequence>
<name>A0ABW6KIR2_9BACI</name>
<protein>
    <submittedName>
        <fullName evidence="2">S4 domain-containing protein YaaA</fullName>
    </submittedName>
</protein>
<dbReference type="Gene3D" id="3.10.290.10">
    <property type="entry name" value="RNA-binding S4 domain"/>
    <property type="match status" value="1"/>
</dbReference>
<gene>
    <name evidence="2" type="primary">yaaA</name>
    <name evidence="2" type="ORF">ACFYKX_26240</name>
</gene>
<comment type="caution">
    <text evidence="2">The sequence shown here is derived from an EMBL/GenBank/DDBJ whole genome shotgun (WGS) entry which is preliminary data.</text>
</comment>
<evidence type="ECO:0000313" key="2">
    <source>
        <dbReference type="EMBL" id="MFE8704071.1"/>
    </source>
</evidence>